<comment type="caution">
    <text evidence="4">The sequence shown here is derived from an EMBL/GenBank/DDBJ whole genome shotgun (WGS) entry which is preliminary data.</text>
</comment>
<reference evidence="4 5" key="1">
    <citation type="submission" date="2017-11" db="EMBL/GenBank/DDBJ databases">
        <title>De novo assembly and phasing of dikaryotic genomes from two isolates of Puccinia coronata f. sp. avenae, the causal agent of oat crown rust.</title>
        <authorList>
            <person name="Miller M.E."/>
            <person name="Zhang Y."/>
            <person name="Omidvar V."/>
            <person name="Sperschneider J."/>
            <person name="Schwessinger B."/>
            <person name="Raley C."/>
            <person name="Palmer J.M."/>
            <person name="Garnica D."/>
            <person name="Upadhyaya N."/>
            <person name="Rathjen J."/>
            <person name="Taylor J.M."/>
            <person name="Park R.F."/>
            <person name="Dodds P.N."/>
            <person name="Hirsch C.D."/>
            <person name="Kianian S.F."/>
            <person name="Figueroa M."/>
        </authorList>
    </citation>
    <scope>NUCLEOTIDE SEQUENCE [LARGE SCALE GENOMIC DNA]</scope>
    <source>
        <strain evidence="4">12SD80</strain>
    </source>
</reference>
<dbReference type="SUPFAM" id="SSF57850">
    <property type="entry name" value="RING/U-box"/>
    <property type="match status" value="1"/>
</dbReference>
<dbReference type="Gene3D" id="3.30.40.10">
    <property type="entry name" value="Zinc/RING finger domain, C3HC4 (zinc finger)"/>
    <property type="match status" value="1"/>
</dbReference>
<dbReference type="SUPFAM" id="SSF90257">
    <property type="entry name" value="Myosin rod fragments"/>
    <property type="match status" value="1"/>
</dbReference>
<evidence type="ECO:0000313" key="4">
    <source>
        <dbReference type="EMBL" id="PLW05117.1"/>
    </source>
</evidence>
<dbReference type="InterPro" id="IPR013083">
    <property type="entry name" value="Znf_RING/FYVE/PHD"/>
</dbReference>
<dbReference type="EMBL" id="PGCI01001398">
    <property type="protein sequence ID" value="PLW05117.1"/>
    <property type="molecule type" value="Genomic_DNA"/>
</dbReference>
<dbReference type="GO" id="GO:0008270">
    <property type="term" value="F:zinc ion binding"/>
    <property type="evidence" value="ECO:0007669"/>
    <property type="project" value="UniProtKB-KW"/>
</dbReference>
<dbReference type="Proteomes" id="UP000235392">
    <property type="component" value="Unassembled WGS sequence"/>
</dbReference>
<keyword evidence="1" id="KW-0479">Metal-binding</keyword>
<sequence>MPEVTQVIALPTCAICRDDEDTEVNYVVTKCGHLFHGECMTEWSRNERNRGGNPRCPFCNTTLHSYNDYNDYGDRTSSMIRLHQLTKHRVTILEDGKPTPEQEIKAARDNLNTIKVILNTKTDKLRLTEAEKTKLEAENKSLKSTIDKLNKEIELQKQKVDTRAADLRKEKQSRQKDLATHLEEKQHFQKQIADAKYHYDRIRAERAELQKEMGRRQGENGKLRGIMTNQTNTISRLQAQSIQVNQEKADLVQKLTTAQRTNQTLVSQLQALVPNHQRYLNSIQAIQSNQHFYQAPSLEPAQSSQLADVLQGLSGGFMRLEKEYKGIKKLLEEKNKKDGNRGRLEDPVEQDRPIQVHVEDIQERSLSTSRATSLAPEPRLDLMKSEQSEIRELIQKVEALKLPHTPAVDQKITPAVDQVFTPAVDQMIAPAVDQMIDPRLFG</sequence>
<dbReference type="Pfam" id="PF13639">
    <property type="entry name" value="zf-RING_2"/>
    <property type="match status" value="1"/>
</dbReference>
<organism evidence="4 5">
    <name type="scientific">Puccinia coronata f. sp. avenae</name>
    <dbReference type="NCBI Taxonomy" id="200324"/>
    <lineage>
        <taxon>Eukaryota</taxon>
        <taxon>Fungi</taxon>
        <taxon>Dikarya</taxon>
        <taxon>Basidiomycota</taxon>
        <taxon>Pucciniomycotina</taxon>
        <taxon>Pucciniomycetes</taxon>
        <taxon>Pucciniales</taxon>
        <taxon>Pucciniaceae</taxon>
        <taxon>Puccinia</taxon>
    </lineage>
</organism>
<dbReference type="InterPro" id="IPR001841">
    <property type="entry name" value="Znf_RING"/>
</dbReference>
<accession>A0A2N5RVV4</accession>
<evidence type="ECO:0000313" key="5">
    <source>
        <dbReference type="Proteomes" id="UP000235392"/>
    </source>
</evidence>
<evidence type="ECO:0000256" key="2">
    <source>
        <dbReference type="SAM" id="Coils"/>
    </source>
</evidence>
<proteinExistence type="predicted"/>
<dbReference type="SMART" id="SM00184">
    <property type="entry name" value="RING"/>
    <property type="match status" value="1"/>
</dbReference>
<dbReference type="PROSITE" id="PS50089">
    <property type="entry name" value="ZF_RING_2"/>
    <property type="match status" value="1"/>
</dbReference>
<protein>
    <recommendedName>
        <fullName evidence="3">RING-type domain-containing protein</fullName>
    </recommendedName>
</protein>
<keyword evidence="1" id="KW-0862">Zinc</keyword>
<dbReference type="AlphaFoldDB" id="A0A2N5RVV4"/>
<feature type="coiled-coil region" evidence="2">
    <location>
        <begin position="118"/>
        <end position="254"/>
    </location>
</feature>
<evidence type="ECO:0000259" key="3">
    <source>
        <dbReference type="PROSITE" id="PS50089"/>
    </source>
</evidence>
<keyword evidence="1" id="KW-0863">Zinc-finger</keyword>
<keyword evidence="2" id="KW-0175">Coiled coil</keyword>
<name>A0A2N5RVV4_9BASI</name>
<feature type="domain" description="RING-type" evidence="3">
    <location>
        <begin position="13"/>
        <end position="60"/>
    </location>
</feature>
<gene>
    <name evidence="4" type="ORF">PCASD_26173</name>
</gene>
<dbReference type="CDD" id="cd16448">
    <property type="entry name" value="RING-H2"/>
    <property type="match status" value="1"/>
</dbReference>
<evidence type="ECO:0000256" key="1">
    <source>
        <dbReference type="PROSITE-ProRule" id="PRU00175"/>
    </source>
</evidence>